<dbReference type="InterPro" id="IPR011990">
    <property type="entry name" value="TPR-like_helical_dom_sf"/>
</dbReference>
<dbReference type="AlphaFoldDB" id="A0A9D4JUP0"/>
<evidence type="ECO:0000313" key="2">
    <source>
        <dbReference type="Proteomes" id="UP000828390"/>
    </source>
</evidence>
<sequence>MDSAEVDAGPFLYYLQYLTYRTLGERDKQLHALRVLKSYIFDIRNHTNLYHTETAVNLLGHCCEKEEDYEGALHYYELSLRRRDANNAANWHVRHVLRLING</sequence>
<gene>
    <name evidence="1" type="ORF">DPMN_122646</name>
</gene>
<dbReference type="Gene3D" id="1.25.40.10">
    <property type="entry name" value="Tetratricopeptide repeat domain"/>
    <property type="match status" value="1"/>
</dbReference>
<reference evidence="1" key="1">
    <citation type="journal article" date="2019" name="bioRxiv">
        <title>The Genome of the Zebra Mussel, Dreissena polymorpha: A Resource for Invasive Species Research.</title>
        <authorList>
            <person name="McCartney M.A."/>
            <person name="Auch B."/>
            <person name="Kono T."/>
            <person name="Mallez S."/>
            <person name="Zhang Y."/>
            <person name="Obille A."/>
            <person name="Becker A."/>
            <person name="Abrahante J.E."/>
            <person name="Garbe J."/>
            <person name="Badalamenti J.P."/>
            <person name="Herman A."/>
            <person name="Mangelson H."/>
            <person name="Liachko I."/>
            <person name="Sullivan S."/>
            <person name="Sone E.D."/>
            <person name="Koren S."/>
            <person name="Silverstein K.A.T."/>
            <person name="Beckman K.B."/>
            <person name="Gohl D.M."/>
        </authorList>
    </citation>
    <scope>NUCLEOTIDE SEQUENCE</scope>
    <source>
        <strain evidence="1">Duluth1</strain>
        <tissue evidence="1">Whole animal</tissue>
    </source>
</reference>
<evidence type="ECO:0000313" key="1">
    <source>
        <dbReference type="EMBL" id="KAH3820897.1"/>
    </source>
</evidence>
<dbReference type="EMBL" id="JAIWYP010000005">
    <property type="protein sequence ID" value="KAH3820897.1"/>
    <property type="molecule type" value="Genomic_DNA"/>
</dbReference>
<protein>
    <submittedName>
        <fullName evidence="1">Uncharacterized protein</fullName>
    </submittedName>
</protein>
<dbReference type="Proteomes" id="UP000828390">
    <property type="component" value="Unassembled WGS sequence"/>
</dbReference>
<comment type="caution">
    <text evidence="1">The sequence shown here is derived from an EMBL/GenBank/DDBJ whole genome shotgun (WGS) entry which is preliminary data.</text>
</comment>
<reference evidence="1" key="2">
    <citation type="submission" date="2020-11" db="EMBL/GenBank/DDBJ databases">
        <authorList>
            <person name="McCartney M.A."/>
            <person name="Auch B."/>
            <person name="Kono T."/>
            <person name="Mallez S."/>
            <person name="Becker A."/>
            <person name="Gohl D.M."/>
            <person name="Silverstein K.A.T."/>
            <person name="Koren S."/>
            <person name="Bechman K.B."/>
            <person name="Herman A."/>
            <person name="Abrahante J.E."/>
            <person name="Garbe J."/>
        </authorList>
    </citation>
    <scope>NUCLEOTIDE SEQUENCE</scope>
    <source>
        <strain evidence="1">Duluth1</strain>
        <tissue evidence="1">Whole animal</tissue>
    </source>
</reference>
<organism evidence="1 2">
    <name type="scientific">Dreissena polymorpha</name>
    <name type="common">Zebra mussel</name>
    <name type="synonym">Mytilus polymorpha</name>
    <dbReference type="NCBI Taxonomy" id="45954"/>
    <lineage>
        <taxon>Eukaryota</taxon>
        <taxon>Metazoa</taxon>
        <taxon>Spiralia</taxon>
        <taxon>Lophotrochozoa</taxon>
        <taxon>Mollusca</taxon>
        <taxon>Bivalvia</taxon>
        <taxon>Autobranchia</taxon>
        <taxon>Heteroconchia</taxon>
        <taxon>Euheterodonta</taxon>
        <taxon>Imparidentia</taxon>
        <taxon>Neoheterodontei</taxon>
        <taxon>Myida</taxon>
        <taxon>Dreissenoidea</taxon>
        <taxon>Dreissenidae</taxon>
        <taxon>Dreissena</taxon>
    </lineage>
</organism>
<proteinExistence type="predicted"/>
<name>A0A9D4JUP0_DREPO</name>
<accession>A0A9D4JUP0</accession>
<keyword evidence="2" id="KW-1185">Reference proteome</keyword>